<evidence type="ECO:0000313" key="1">
    <source>
        <dbReference type="EMBL" id="MFC5748686.1"/>
    </source>
</evidence>
<accession>A0ABW1A2H8</accession>
<reference evidence="2" key="1">
    <citation type="journal article" date="2019" name="Int. J. Syst. Evol. Microbiol.">
        <title>The Global Catalogue of Microorganisms (GCM) 10K type strain sequencing project: providing services to taxonomists for standard genome sequencing and annotation.</title>
        <authorList>
            <consortium name="The Broad Institute Genomics Platform"/>
            <consortium name="The Broad Institute Genome Sequencing Center for Infectious Disease"/>
            <person name="Wu L."/>
            <person name="Ma J."/>
        </authorList>
    </citation>
    <scope>NUCLEOTIDE SEQUENCE [LARGE SCALE GENOMIC DNA]</scope>
    <source>
        <strain evidence="2">KCTC 42087</strain>
    </source>
</reference>
<comment type="caution">
    <text evidence="1">The sequence shown here is derived from an EMBL/GenBank/DDBJ whole genome shotgun (WGS) entry which is preliminary data.</text>
</comment>
<gene>
    <name evidence="1" type="ORF">ACFPZN_23975</name>
</gene>
<protein>
    <submittedName>
        <fullName evidence="1">Uncharacterized protein</fullName>
    </submittedName>
</protein>
<dbReference type="RefSeq" id="WP_378284365.1">
    <property type="nucleotide sequence ID" value="NZ_JBHSON010000034.1"/>
</dbReference>
<evidence type="ECO:0000313" key="2">
    <source>
        <dbReference type="Proteomes" id="UP001596074"/>
    </source>
</evidence>
<dbReference type="Proteomes" id="UP001596074">
    <property type="component" value="Unassembled WGS sequence"/>
</dbReference>
<proteinExistence type="predicted"/>
<name>A0ABW1A2H8_9ACTN</name>
<dbReference type="EMBL" id="JBHSON010000034">
    <property type="protein sequence ID" value="MFC5748686.1"/>
    <property type="molecule type" value="Genomic_DNA"/>
</dbReference>
<organism evidence="1 2">
    <name type="scientific">Actinomadura rugatobispora</name>
    <dbReference type="NCBI Taxonomy" id="1994"/>
    <lineage>
        <taxon>Bacteria</taxon>
        <taxon>Bacillati</taxon>
        <taxon>Actinomycetota</taxon>
        <taxon>Actinomycetes</taxon>
        <taxon>Streptosporangiales</taxon>
        <taxon>Thermomonosporaceae</taxon>
        <taxon>Actinomadura</taxon>
    </lineage>
</organism>
<sequence length="268" mass="28715">MAAADLAIRTFMNRRDEINRSLAAKRIYVPAFVKAGLIAADIHERFDRHSIAASAKKFAVQAAPASAVIEVEPPVPPLAEMTLARALDRVHPPSGSGPQPAVVGQLKSSVTAPAVDCSLISTSRRCTAGDALVVAELFATGAASVMENDQAAGLRLGFEAHVLYAHQSERQSPELRYNMGEHGPLWARTLLLCSQVCERHDLRDLALDLASWMGGVVNSLGPFALVDTETRSLMRTCLTWHVELLNKSGDTEAATNAARALQGIEGID</sequence>
<keyword evidence="2" id="KW-1185">Reference proteome</keyword>